<evidence type="ECO:0008006" key="4">
    <source>
        <dbReference type="Google" id="ProtNLM"/>
    </source>
</evidence>
<dbReference type="OrthoDB" id="5786920at2"/>
<evidence type="ECO:0000256" key="1">
    <source>
        <dbReference type="SAM" id="SignalP"/>
    </source>
</evidence>
<dbReference type="PATRIC" id="fig|882211.3.peg.3345"/>
<dbReference type="AlphaFoldDB" id="A0A0J6GBJ7"/>
<evidence type="ECO:0000313" key="3">
    <source>
        <dbReference type="Proteomes" id="UP000183613"/>
    </source>
</evidence>
<protein>
    <recommendedName>
        <fullName evidence="4">FAD/FMN-containing dehydrogenase</fullName>
    </recommendedName>
</protein>
<feature type="signal peptide" evidence="1">
    <location>
        <begin position="1"/>
        <end position="18"/>
    </location>
</feature>
<name>A0A0J6GBJ7_PSEDM</name>
<keyword evidence="3" id="KW-1185">Reference proteome</keyword>
<dbReference type="EMBL" id="FNUD01000002">
    <property type="protein sequence ID" value="SEF02601.1"/>
    <property type="molecule type" value="Genomic_DNA"/>
</dbReference>
<gene>
    <name evidence="2" type="ORF">SAMN04489800_3718</name>
</gene>
<comment type="caution">
    <text evidence="2">The sequence shown here is derived from an EMBL/GenBank/DDBJ whole genome shotgun (WGS) entry which is preliminary data.</text>
</comment>
<organism evidence="2 3">
    <name type="scientific">Pseudomonas deceptionensis</name>
    <dbReference type="NCBI Taxonomy" id="882211"/>
    <lineage>
        <taxon>Bacteria</taxon>
        <taxon>Pseudomonadati</taxon>
        <taxon>Pseudomonadota</taxon>
        <taxon>Gammaproteobacteria</taxon>
        <taxon>Pseudomonadales</taxon>
        <taxon>Pseudomonadaceae</taxon>
        <taxon>Pseudomonas</taxon>
    </lineage>
</organism>
<proteinExistence type="predicted"/>
<sequence>MRIVLVLLLSALSMQAFAANIGERLTPWTLMDQHDQPYTLDTKTRVLLVARNMDGSKLVKAALENQPKGYLEARNVAFLADVQRMPSLIGKFIAIPAMRDYSYRVVLDRDGSIAAQYPGAEEKVLWLQLDDGTLVSQQEFATADELRTALEKLPVQ</sequence>
<feature type="chain" id="PRO_5009777191" description="FAD/FMN-containing dehydrogenase" evidence="1">
    <location>
        <begin position="19"/>
        <end position="156"/>
    </location>
</feature>
<dbReference type="Proteomes" id="UP000183613">
    <property type="component" value="Unassembled WGS sequence"/>
</dbReference>
<keyword evidence="1" id="KW-0732">Signal</keyword>
<accession>A0A0J6GBJ7</accession>
<dbReference type="RefSeq" id="WP_048361007.1">
    <property type="nucleotide sequence ID" value="NZ_FNUD01000002.1"/>
</dbReference>
<reference evidence="2" key="1">
    <citation type="submission" date="2016-10" db="EMBL/GenBank/DDBJ databases">
        <authorList>
            <person name="Varghese N."/>
            <person name="Submissions S."/>
        </authorList>
    </citation>
    <scope>NUCLEOTIDE SEQUENCE [LARGE SCALE GENOMIC DNA]</scope>
    <source>
        <strain evidence="2">LMG 25555</strain>
    </source>
</reference>
<evidence type="ECO:0000313" key="2">
    <source>
        <dbReference type="EMBL" id="SEF02601.1"/>
    </source>
</evidence>